<gene>
    <name evidence="2" type="ORF">EUA94_16300</name>
</gene>
<sequence>MGKRQAGITAGELIAELEADPEHQARRREREAAADEEHAVLREVEKPVVADLAAIGVEVDSPWNLYRDPDARARAVPVLLDHLDRDYPDMLSHVLSHVAVREHYDDLLSFLSDESLGSTRISFIRPVNRIGNRIEQGKGRQVIEGLVDHPQLSAEARAVLAGRSRNS</sequence>
<feature type="region of interest" description="Disordered" evidence="1">
    <location>
        <begin position="1"/>
        <end position="38"/>
    </location>
</feature>
<keyword evidence="3" id="KW-1185">Reference proteome</keyword>
<dbReference type="OrthoDB" id="712058at2"/>
<feature type="compositionally biased region" description="Basic and acidic residues" evidence="1">
    <location>
        <begin position="20"/>
        <end position="38"/>
    </location>
</feature>
<comment type="caution">
    <text evidence="2">The sequence shown here is derived from an EMBL/GenBank/DDBJ whole genome shotgun (WGS) entry which is preliminary data.</text>
</comment>
<dbReference type="RefSeq" id="WP_129427947.1">
    <property type="nucleotide sequence ID" value="NZ_SDWV01000018.1"/>
</dbReference>
<dbReference type="AlphaFoldDB" id="A0A4Q2SN95"/>
<evidence type="ECO:0000313" key="3">
    <source>
        <dbReference type="Proteomes" id="UP000291101"/>
    </source>
</evidence>
<accession>A0A4Q2SN95</accession>
<evidence type="ECO:0000313" key="2">
    <source>
        <dbReference type="EMBL" id="RYC07072.1"/>
    </source>
</evidence>
<dbReference type="Proteomes" id="UP000291101">
    <property type="component" value="Unassembled WGS sequence"/>
</dbReference>
<organism evidence="2 3">
    <name type="scientific">Nocardioides zhouii</name>
    <dbReference type="NCBI Taxonomy" id="1168729"/>
    <lineage>
        <taxon>Bacteria</taxon>
        <taxon>Bacillati</taxon>
        <taxon>Actinomycetota</taxon>
        <taxon>Actinomycetes</taxon>
        <taxon>Propionibacteriales</taxon>
        <taxon>Nocardioidaceae</taxon>
        <taxon>Nocardioides</taxon>
    </lineage>
</organism>
<evidence type="ECO:0000256" key="1">
    <source>
        <dbReference type="SAM" id="MobiDB-lite"/>
    </source>
</evidence>
<reference evidence="2 3" key="1">
    <citation type="submission" date="2019-01" db="EMBL/GenBank/DDBJ databases">
        <title>Novel species of Nocardioides.</title>
        <authorList>
            <person name="Liu Q."/>
            <person name="X Y.-H."/>
        </authorList>
    </citation>
    <scope>NUCLEOTIDE SEQUENCE [LARGE SCALE GENOMIC DNA]</scope>
    <source>
        <strain evidence="2 3">HLT2-9</strain>
    </source>
</reference>
<name>A0A4Q2SN95_9ACTN</name>
<proteinExistence type="predicted"/>
<dbReference type="EMBL" id="SDWV01000018">
    <property type="protein sequence ID" value="RYC07072.1"/>
    <property type="molecule type" value="Genomic_DNA"/>
</dbReference>
<protein>
    <submittedName>
        <fullName evidence="2">Uncharacterized protein</fullName>
    </submittedName>
</protein>